<keyword evidence="1" id="KW-1133">Transmembrane helix</keyword>
<dbReference type="EMBL" id="MNCJ02000322">
    <property type="protein sequence ID" value="KAF5797668.1"/>
    <property type="molecule type" value="Genomic_DNA"/>
</dbReference>
<reference evidence="2" key="2">
    <citation type="submission" date="2020-06" db="EMBL/GenBank/DDBJ databases">
        <title>Helianthus annuus Genome sequencing and assembly Release 2.</title>
        <authorList>
            <person name="Gouzy J."/>
            <person name="Langlade N."/>
            <person name="Munos S."/>
        </authorList>
    </citation>
    <scope>NUCLEOTIDE SEQUENCE</scope>
    <source>
        <tissue evidence="2">Leaves</tissue>
    </source>
</reference>
<reference evidence="2" key="1">
    <citation type="journal article" date="2017" name="Nature">
        <title>The sunflower genome provides insights into oil metabolism, flowering and Asterid evolution.</title>
        <authorList>
            <person name="Badouin H."/>
            <person name="Gouzy J."/>
            <person name="Grassa C.J."/>
            <person name="Murat F."/>
            <person name="Staton S.E."/>
            <person name="Cottret L."/>
            <person name="Lelandais-Briere C."/>
            <person name="Owens G.L."/>
            <person name="Carrere S."/>
            <person name="Mayjonade B."/>
            <person name="Legrand L."/>
            <person name="Gill N."/>
            <person name="Kane N.C."/>
            <person name="Bowers J.E."/>
            <person name="Hubner S."/>
            <person name="Bellec A."/>
            <person name="Berard A."/>
            <person name="Berges H."/>
            <person name="Blanchet N."/>
            <person name="Boniface M.C."/>
            <person name="Brunel D."/>
            <person name="Catrice O."/>
            <person name="Chaidir N."/>
            <person name="Claudel C."/>
            <person name="Donnadieu C."/>
            <person name="Faraut T."/>
            <person name="Fievet G."/>
            <person name="Helmstetter N."/>
            <person name="King M."/>
            <person name="Knapp S.J."/>
            <person name="Lai Z."/>
            <person name="Le Paslier M.C."/>
            <person name="Lippi Y."/>
            <person name="Lorenzon L."/>
            <person name="Mandel J.R."/>
            <person name="Marage G."/>
            <person name="Marchand G."/>
            <person name="Marquand E."/>
            <person name="Bret-Mestries E."/>
            <person name="Morien E."/>
            <person name="Nambeesan S."/>
            <person name="Nguyen T."/>
            <person name="Pegot-Espagnet P."/>
            <person name="Pouilly N."/>
            <person name="Raftis F."/>
            <person name="Sallet E."/>
            <person name="Schiex T."/>
            <person name="Thomas J."/>
            <person name="Vandecasteele C."/>
            <person name="Vares D."/>
            <person name="Vear F."/>
            <person name="Vautrin S."/>
            <person name="Crespi M."/>
            <person name="Mangin B."/>
            <person name="Burke J.M."/>
            <person name="Salse J."/>
            <person name="Munos S."/>
            <person name="Vincourt P."/>
            <person name="Rieseberg L.H."/>
            <person name="Langlade N.B."/>
        </authorList>
    </citation>
    <scope>NUCLEOTIDE SEQUENCE</scope>
    <source>
        <tissue evidence="2">Leaves</tissue>
    </source>
</reference>
<sequence length="43" mass="4776">MELRVFMGWVLIIGILLGQLILLVVRVVLVGILMGPGEIIERC</sequence>
<name>A0A9K3IIS6_HELAN</name>
<dbReference type="Proteomes" id="UP000215914">
    <property type="component" value="Unassembled WGS sequence"/>
</dbReference>
<dbReference type="Gramene" id="mRNA:HanXRQr2_Chr07g0283341">
    <property type="protein sequence ID" value="mRNA:HanXRQr2_Chr07g0283341"/>
    <property type="gene ID" value="HanXRQr2_Chr07g0283341"/>
</dbReference>
<gene>
    <name evidence="2" type="ORF">HanXRQr2_Chr07g0283341</name>
</gene>
<dbReference type="AlphaFoldDB" id="A0A9K3IIS6"/>
<evidence type="ECO:0000313" key="3">
    <source>
        <dbReference type="Proteomes" id="UP000215914"/>
    </source>
</evidence>
<keyword evidence="1" id="KW-0472">Membrane</keyword>
<keyword evidence="1" id="KW-0812">Transmembrane</keyword>
<comment type="caution">
    <text evidence="2">The sequence shown here is derived from an EMBL/GenBank/DDBJ whole genome shotgun (WGS) entry which is preliminary data.</text>
</comment>
<evidence type="ECO:0000313" key="2">
    <source>
        <dbReference type="EMBL" id="KAF5797668.1"/>
    </source>
</evidence>
<keyword evidence="3" id="KW-1185">Reference proteome</keyword>
<proteinExistence type="predicted"/>
<evidence type="ECO:0000256" key="1">
    <source>
        <dbReference type="SAM" id="Phobius"/>
    </source>
</evidence>
<accession>A0A9K3IIS6</accession>
<protein>
    <submittedName>
        <fullName evidence="2">Uncharacterized protein</fullName>
    </submittedName>
</protein>
<feature type="transmembrane region" description="Helical" evidence="1">
    <location>
        <begin position="6"/>
        <end position="33"/>
    </location>
</feature>
<organism evidence="2 3">
    <name type="scientific">Helianthus annuus</name>
    <name type="common">Common sunflower</name>
    <dbReference type="NCBI Taxonomy" id="4232"/>
    <lineage>
        <taxon>Eukaryota</taxon>
        <taxon>Viridiplantae</taxon>
        <taxon>Streptophyta</taxon>
        <taxon>Embryophyta</taxon>
        <taxon>Tracheophyta</taxon>
        <taxon>Spermatophyta</taxon>
        <taxon>Magnoliopsida</taxon>
        <taxon>eudicotyledons</taxon>
        <taxon>Gunneridae</taxon>
        <taxon>Pentapetalae</taxon>
        <taxon>asterids</taxon>
        <taxon>campanulids</taxon>
        <taxon>Asterales</taxon>
        <taxon>Asteraceae</taxon>
        <taxon>Asteroideae</taxon>
        <taxon>Heliantheae alliance</taxon>
        <taxon>Heliantheae</taxon>
        <taxon>Helianthus</taxon>
    </lineage>
</organism>